<dbReference type="AlphaFoldDB" id="A0A061QRQ3"/>
<organism evidence="2">
    <name type="scientific">Tetraselmis sp. GSL018</name>
    <dbReference type="NCBI Taxonomy" id="582737"/>
    <lineage>
        <taxon>Eukaryota</taxon>
        <taxon>Viridiplantae</taxon>
        <taxon>Chlorophyta</taxon>
        <taxon>core chlorophytes</taxon>
        <taxon>Chlorodendrophyceae</taxon>
        <taxon>Chlorodendrales</taxon>
        <taxon>Chlorodendraceae</taxon>
        <taxon>Tetraselmis</taxon>
    </lineage>
</organism>
<dbReference type="EMBL" id="GBEZ01024605">
    <property type="protein sequence ID" value="JAC62398.1"/>
    <property type="molecule type" value="Transcribed_RNA"/>
</dbReference>
<sequence>KCAVIRSPRVPCSNTWWHGLRTSRPPTIAPPWNRGTECQETERPG</sequence>
<evidence type="ECO:0000313" key="2">
    <source>
        <dbReference type="EMBL" id="JAC62398.1"/>
    </source>
</evidence>
<evidence type="ECO:0000256" key="1">
    <source>
        <dbReference type="SAM" id="MobiDB-lite"/>
    </source>
</evidence>
<accession>A0A061QRQ3</accession>
<feature type="region of interest" description="Disordered" evidence="1">
    <location>
        <begin position="23"/>
        <end position="45"/>
    </location>
</feature>
<reference evidence="2" key="1">
    <citation type="submission" date="2014-05" db="EMBL/GenBank/DDBJ databases">
        <title>The transcriptome of the halophilic microalga Tetraselmis sp. GSL018 isolated from the Great Salt Lake, Utah.</title>
        <authorList>
            <person name="Jinkerson R.E."/>
            <person name="D'Adamo S."/>
            <person name="Posewitz M.C."/>
        </authorList>
    </citation>
    <scope>NUCLEOTIDE SEQUENCE</scope>
    <source>
        <strain evidence="2">GSL018</strain>
    </source>
</reference>
<name>A0A061QRQ3_9CHLO</name>
<gene>
    <name evidence="2" type="ORF">TSPGSL018_23468</name>
</gene>
<protein>
    <submittedName>
        <fullName evidence="2">Uncharacterized protein</fullName>
    </submittedName>
</protein>
<proteinExistence type="predicted"/>
<feature type="non-terminal residue" evidence="2">
    <location>
        <position position="1"/>
    </location>
</feature>